<keyword evidence="4" id="KW-0378">Hydrolase</keyword>
<dbReference type="SUPFAM" id="SSF55811">
    <property type="entry name" value="Nudix"/>
    <property type="match status" value="1"/>
</dbReference>
<dbReference type="AlphaFoldDB" id="A0A4Y9ZHF4"/>
<feature type="region of interest" description="Disordered" evidence="7">
    <location>
        <begin position="1"/>
        <end position="20"/>
    </location>
</feature>
<evidence type="ECO:0000256" key="6">
    <source>
        <dbReference type="ARBA" id="ARBA00023211"/>
    </source>
</evidence>
<evidence type="ECO:0000313" key="9">
    <source>
        <dbReference type="EMBL" id="TFY73447.1"/>
    </source>
</evidence>
<evidence type="ECO:0000259" key="8">
    <source>
        <dbReference type="PROSITE" id="PS51462"/>
    </source>
</evidence>
<dbReference type="InterPro" id="IPR039121">
    <property type="entry name" value="NUDT19"/>
</dbReference>
<evidence type="ECO:0000256" key="7">
    <source>
        <dbReference type="SAM" id="MobiDB-lite"/>
    </source>
</evidence>
<dbReference type="PANTHER" id="PTHR12318">
    <property type="entry name" value="TESTOSTERONE-REGULATED PROTEIN RP2"/>
    <property type="match status" value="1"/>
</dbReference>
<comment type="cofactor">
    <cofactor evidence="2">
        <name>Mg(2+)</name>
        <dbReference type="ChEBI" id="CHEBI:18420"/>
    </cofactor>
</comment>
<protein>
    <recommendedName>
        <fullName evidence="8">Nudix hydrolase domain-containing protein</fullName>
    </recommendedName>
</protein>
<keyword evidence="3" id="KW-0479">Metal-binding</keyword>
<reference evidence="9 10" key="1">
    <citation type="submission" date="2019-02" db="EMBL/GenBank/DDBJ databases">
        <title>Genome sequencing of the rare red list fungi Hericium alpestre (H. flagellum).</title>
        <authorList>
            <person name="Buettner E."/>
            <person name="Kellner H."/>
        </authorList>
    </citation>
    <scope>NUCLEOTIDE SEQUENCE [LARGE SCALE GENOMIC DNA]</scope>
    <source>
        <strain evidence="9 10">DSM 108284</strain>
    </source>
</reference>
<keyword evidence="6" id="KW-0464">Manganese</keyword>
<dbReference type="EMBL" id="SFCI01002847">
    <property type="protein sequence ID" value="TFY73447.1"/>
    <property type="molecule type" value="Genomic_DNA"/>
</dbReference>
<evidence type="ECO:0000313" key="10">
    <source>
        <dbReference type="Proteomes" id="UP000298061"/>
    </source>
</evidence>
<dbReference type="InterPro" id="IPR000086">
    <property type="entry name" value="NUDIX_hydrolase_dom"/>
</dbReference>
<dbReference type="STRING" id="135208.A0A4Y9ZHF4"/>
<comment type="caution">
    <text evidence="9">The sequence shown here is derived from an EMBL/GenBank/DDBJ whole genome shotgun (WGS) entry which is preliminary data.</text>
</comment>
<evidence type="ECO:0000256" key="2">
    <source>
        <dbReference type="ARBA" id="ARBA00001946"/>
    </source>
</evidence>
<evidence type="ECO:0000256" key="4">
    <source>
        <dbReference type="ARBA" id="ARBA00022801"/>
    </source>
</evidence>
<evidence type="ECO:0000256" key="5">
    <source>
        <dbReference type="ARBA" id="ARBA00022842"/>
    </source>
</evidence>
<accession>A0A4Y9ZHF4</accession>
<keyword evidence="5" id="KW-0460">Magnesium</keyword>
<keyword evidence="10" id="KW-1185">Reference proteome</keyword>
<dbReference type="GO" id="GO:0016818">
    <property type="term" value="F:hydrolase activity, acting on acid anhydrides, in phosphorus-containing anhydrides"/>
    <property type="evidence" value="ECO:0007669"/>
    <property type="project" value="InterPro"/>
</dbReference>
<gene>
    <name evidence="9" type="ORF">EWM64_g10564</name>
</gene>
<dbReference type="InterPro" id="IPR015797">
    <property type="entry name" value="NUDIX_hydrolase-like_dom_sf"/>
</dbReference>
<sequence>MQVGSSPKAHGQGGSRPVAVPRPSASLIVVNAANEVLLVHRNPEATAFGGVHVRGFPFDALPPQSYELSPPYQVFPGGNFDPAQDASYQMTAIRETFEETGLLLTSSAGAVDDPTLDTARAAIHAQKLHFGDFLATHQLTADTDALLPFT</sequence>
<dbReference type="Pfam" id="PF00293">
    <property type="entry name" value="NUDIX"/>
    <property type="match status" value="1"/>
</dbReference>
<feature type="non-terminal residue" evidence="9">
    <location>
        <position position="150"/>
    </location>
</feature>
<dbReference type="Proteomes" id="UP000298061">
    <property type="component" value="Unassembled WGS sequence"/>
</dbReference>
<evidence type="ECO:0000256" key="3">
    <source>
        <dbReference type="ARBA" id="ARBA00022723"/>
    </source>
</evidence>
<proteinExistence type="predicted"/>
<dbReference type="PROSITE" id="PS51462">
    <property type="entry name" value="NUDIX"/>
    <property type="match status" value="1"/>
</dbReference>
<dbReference type="OrthoDB" id="1695362at2759"/>
<dbReference type="Gene3D" id="3.90.79.10">
    <property type="entry name" value="Nucleoside Triphosphate Pyrophosphohydrolase"/>
    <property type="match status" value="1"/>
</dbReference>
<name>A0A4Y9ZHF4_9AGAM</name>
<dbReference type="GO" id="GO:0046872">
    <property type="term" value="F:metal ion binding"/>
    <property type="evidence" value="ECO:0007669"/>
    <property type="project" value="UniProtKB-KW"/>
</dbReference>
<evidence type="ECO:0000256" key="1">
    <source>
        <dbReference type="ARBA" id="ARBA00001936"/>
    </source>
</evidence>
<comment type="cofactor">
    <cofactor evidence="1">
        <name>Mn(2+)</name>
        <dbReference type="ChEBI" id="CHEBI:29035"/>
    </cofactor>
</comment>
<organism evidence="9 10">
    <name type="scientific">Hericium alpestre</name>
    <dbReference type="NCBI Taxonomy" id="135208"/>
    <lineage>
        <taxon>Eukaryota</taxon>
        <taxon>Fungi</taxon>
        <taxon>Dikarya</taxon>
        <taxon>Basidiomycota</taxon>
        <taxon>Agaricomycotina</taxon>
        <taxon>Agaricomycetes</taxon>
        <taxon>Russulales</taxon>
        <taxon>Hericiaceae</taxon>
        <taxon>Hericium</taxon>
    </lineage>
</organism>
<feature type="domain" description="Nudix hydrolase" evidence="8">
    <location>
        <begin position="20"/>
        <end position="150"/>
    </location>
</feature>
<dbReference type="PANTHER" id="PTHR12318:SF0">
    <property type="entry name" value="ACYL-COENZYME A DIPHOSPHATASE NUDT19"/>
    <property type="match status" value="1"/>
</dbReference>